<reference evidence="1" key="1">
    <citation type="submission" date="2020-07" db="EMBL/GenBank/DDBJ databases">
        <title>Multicomponent nature underlies the extraordinary mechanical properties of spider dragline silk.</title>
        <authorList>
            <person name="Kono N."/>
            <person name="Nakamura H."/>
            <person name="Mori M."/>
            <person name="Yoshida Y."/>
            <person name="Ohtoshi R."/>
            <person name="Malay A.D."/>
            <person name="Moran D.A.P."/>
            <person name="Tomita M."/>
            <person name="Numata K."/>
            <person name="Arakawa K."/>
        </authorList>
    </citation>
    <scope>NUCLEOTIDE SEQUENCE</scope>
</reference>
<dbReference type="AlphaFoldDB" id="A0A8X6FQ41"/>
<protein>
    <submittedName>
        <fullName evidence="1">Uncharacterized protein</fullName>
    </submittedName>
</protein>
<keyword evidence="2" id="KW-1185">Reference proteome</keyword>
<evidence type="ECO:0000313" key="1">
    <source>
        <dbReference type="EMBL" id="GFQ85988.1"/>
    </source>
</evidence>
<proteinExistence type="predicted"/>
<dbReference type="OrthoDB" id="6436721at2759"/>
<comment type="caution">
    <text evidence="1">The sequence shown here is derived from an EMBL/GenBank/DDBJ whole genome shotgun (WGS) entry which is preliminary data.</text>
</comment>
<sequence>MDRINRFSGVQMHFVNFFVFHRLPSSKSCSTKSIGPCGTAFDDETSVIMVVLQQFLIRSLTFVKLVILSDSKVFIQAIASHTATTSLHVLKCRELIYHSLGRKKFTFPLGDSSPL</sequence>
<dbReference type="Proteomes" id="UP000887116">
    <property type="component" value="Unassembled WGS sequence"/>
</dbReference>
<evidence type="ECO:0000313" key="2">
    <source>
        <dbReference type="Proteomes" id="UP000887116"/>
    </source>
</evidence>
<gene>
    <name evidence="1" type="ORF">TNCT_659961</name>
</gene>
<accession>A0A8X6FQ41</accession>
<organism evidence="1 2">
    <name type="scientific">Trichonephila clavata</name>
    <name type="common">Joro spider</name>
    <name type="synonym">Nephila clavata</name>
    <dbReference type="NCBI Taxonomy" id="2740835"/>
    <lineage>
        <taxon>Eukaryota</taxon>
        <taxon>Metazoa</taxon>
        <taxon>Ecdysozoa</taxon>
        <taxon>Arthropoda</taxon>
        <taxon>Chelicerata</taxon>
        <taxon>Arachnida</taxon>
        <taxon>Araneae</taxon>
        <taxon>Araneomorphae</taxon>
        <taxon>Entelegynae</taxon>
        <taxon>Araneoidea</taxon>
        <taxon>Nephilidae</taxon>
        <taxon>Trichonephila</taxon>
    </lineage>
</organism>
<name>A0A8X6FQ41_TRICU</name>
<dbReference type="EMBL" id="BMAO01032961">
    <property type="protein sequence ID" value="GFQ85988.1"/>
    <property type="molecule type" value="Genomic_DNA"/>
</dbReference>